<dbReference type="SMART" id="SM01103">
    <property type="entry name" value="CRS1_YhbY"/>
    <property type="match status" value="1"/>
</dbReference>
<dbReference type="InterPro" id="IPR051925">
    <property type="entry name" value="RNA-binding_domain"/>
</dbReference>
<dbReference type="Proteomes" id="UP000831607">
    <property type="component" value="Chromosome"/>
</dbReference>
<organism evidence="5 6">
    <name type="scientific">Orrella daihaiensis</name>
    <dbReference type="NCBI Taxonomy" id="2782176"/>
    <lineage>
        <taxon>Bacteria</taxon>
        <taxon>Pseudomonadati</taxon>
        <taxon>Pseudomonadota</taxon>
        <taxon>Betaproteobacteria</taxon>
        <taxon>Burkholderiales</taxon>
        <taxon>Alcaligenaceae</taxon>
        <taxon>Orrella</taxon>
    </lineage>
</organism>
<dbReference type="SUPFAM" id="SSF75471">
    <property type="entry name" value="YhbY-like"/>
    <property type="match status" value="1"/>
</dbReference>
<keyword evidence="1 2" id="KW-0694">RNA-binding</keyword>
<dbReference type="RefSeq" id="WP_243478220.1">
    <property type="nucleotide sequence ID" value="NZ_CP063982.1"/>
</dbReference>
<feature type="region of interest" description="Disordered" evidence="3">
    <location>
        <begin position="112"/>
        <end position="208"/>
    </location>
</feature>
<dbReference type="InterPro" id="IPR035920">
    <property type="entry name" value="YhbY-like_sf"/>
</dbReference>
<dbReference type="PANTHER" id="PTHR40065:SF3">
    <property type="entry name" value="RNA-BINDING PROTEIN YHBY"/>
    <property type="match status" value="1"/>
</dbReference>
<feature type="domain" description="CRM" evidence="4">
    <location>
        <begin position="8"/>
        <end position="104"/>
    </location>
</feature>
<accession>A0ABY4AI04</accession>
<evidence type="ECO:0000256" key="2">
    <source>
        <dbReference type="PROSITE-ProRule" id="PRU00626"/>
    </source>
</evidence>
<evidence type="ECO:0000256" key="3">
    <source>
        <dbReference type="SAM" id="MobiDB-lite"/>
    </source>
</evidence>
<dbReference type="PROSITE" id="PS51295">
    <property type="entry name" value="CRM"/>
    <property type="match status" value="1"/>
</dbReference>
<evidence type="ECO:0000313" key="6">
    <source>
        <dbReference type="Proteomes" id="UP000831607"/>
    </source>
</evidence>
<evidence type="ECO:0000259" key="4">
    <source>
        <dbReference type="PROSITE" id="PS51295"/>
    </source>
</evidence>
<dbReference type="InterPro" id="IPR001890">
    <property type="entry name" value="RNA-binding_CRM"/>
</dbReference>
<keyword evidence="6" id="KW-1185">Reference proteome</keyword>
<evidence type="ECO:0000256" key="1">
    <source>
        <dbReference type="ARBA" id="ARBA00022884"/>
    </source>
</evidence>
<dbReference type="EMBL" id="CP063982">
    <property type="protein sequence ID" value="UOD49919.1"/>
    <property type="molecule type" value="Genomic_DNA"/>
</dbReference>
<dbReference type="Gene3D" id="3.30.110.60">
    <property type="entry name" value="YhbY-like"/>
    <property type="match status" value="1"/>
</dbReference>
<name>A0ABY4AI04_9BURK</name>
<gene>
    <name evidence="5" type="ORF">DHf2319_10790</name>
</gene>
<reference evidence="5 6" key="1">
    <citation type="submission" date="2020-11" db="EMBL/GenBank/DDBJ databases">
        <title>Algicoccus daihaiensis sp.nov., isolated from Daihai Lake in Inner Mongolia.</title>
        <authorList>
            <person name="Kai J."/>
        </authorList>
    </citation>
    <scope>NUCLEOTIDE SEQUENCE [LARGE SCALE GENOMIC DNA]</scope>
    <source>
        <strain evidence="6">f23</strain>
    </source>
</reference>
<proteinExistence type="predicted"/>
<evidence type="ECO:0000313" key="5">
    <source>
        <dbReference type="EMBL" id="UOD49919.1"/>
    </source>
</evidence>
<feature type="compositionally biased region" description="Polar residues" evidence="3">
    <location>
        <begin position="140"/>
        <end position="155"/>
    </location>
</feature>
<dbReference type="Pfam" id="PF01985">
    <property type="entry name" value="CRS1_YhbY"/>
    <property type="match status" value="1"/>
</dbReference>
<feature type="compositionally biased region" description="Basic and acidic residues" evidence="3">
    <location>
        <begin position="112"/>
        <end position="123"/>
    </location>
</feature>
<protein>
    <submittedName>
        <fullName evidence="5">YhbY family RNA-binding protein</fullName>
    </submittedName>
</protein>
<dbReference type="PANTHER" id="PTHR40065">
    <property type="entry name" value="RNA-BINDING PROTEIN YHBY"/>
    <property type="match status" value="1"/>
</dbReference>
<sequence>MSESHTPISLTSQARSALRGAAHSLRPVVLIGDQGLTSAVLKEIDLALTAHELIKVRAGSQEREERNEMLSQISEELGCAPIHHLGKTLILYRPGKKGLYSVAAGIAVAKEPRTTRKASEPHTPKKLAAQGKKAGRKTASKTMATPSARESSSGKPSIKAFSAERSGVKAKPKRAASAGKPGSRLRSPAKKSARSALSLRAGARRGAK</sequence>